<dbReference type="InterPro" id="IPR029062">
    <property type="entry name" value="Class_I_gatase-like"/>
</dbReference>
<dbReference type="PANTHER" id="PTHR43235:SF1">
    <property type="entry name" value="GLUTAMINE AMIDOTRANSFERASE PB2B2.05-RELATED"/>
    <property type="match status" value="1"/>
</dbReference>
<dbReference type="GO" id="GO:0005829">
    <property type="term" value="C:cytosol"/>
    <property type="evidence" value="ECO:0007669"/>
    <property type="project" value="TreeGrafter"/>
</dbReference>
<dbReference type="GO" id="GO:0033969">
    <property type="term" value="F:gamma-glutamyl-gamma-aminobutyrate hydrolase activity"/>
    <property type="evidence" value="ECO:0007669"/>
    <property type="project" value="TreeGrafter"/>
</dbReference>
<dbReference type="GO" id="GO:0016740">
    <property type="term" value="F:transferase activity"/>
    <property type="evidence" value="ECO:0007669"/>
    <property type="project" value="UniProtKB-KW"/>
</dbReference>
<dbReference type="Gene3D" id="3.40.50.880">
    <property type="match status" value="1"/>
</dbReference>
<dbReference type="RefSeq" id="WP_018661260.1">
    <property type="nucleotide sequence ID" value="NZ_HF952018.1"/>
</dbReference>
<accession>R7RNL5</accession>
<evidence type="ECO:0000313" key="1">
    <source>
        <dbReference type="EMBL" id="CDF57787.1"/>
    </source>
</evidence>
<keyword evidence="1" id="KW-0808">Transferase</keyword>
<dbReference type="Pfam" id="PF07722">
    <property type="entry name" value="Peptidase_C26"/>
    <property type="match status" value="1"/>
</dbReference>
<evidence type="ECO:0000313" key="2">
    <source>
        <dbReference type="Proteomes" id="UP000014923"/>
    </source>
</evidence>
<keyword evidence="2" id="KW-1185">Reference proteome</keyword>
<keyword evidence="1" id="KW-0315">Glutamine amidotransferase</keyword>
<proteinExistence type="predicted"/>
<dbReference type="HOGENOM" id="CLU_030756_2_1_9"/>
<dbReference type="eggNOG" id="COG2071">
    <property type="taxonomic scope" value="Bacteria"/>
</dbReference>
<dbReference type="InterPro" id="IPR011697">
    <property type="entry name" value="Peptidase_C26"/>
</dbReference>
<gene>
    <name evidence="1" type="ORF">TCEL_01701</name>
</gene>
<dbReference type="InterPro" id="IPR044668">
    <property type="entry name" value="PuuD-like"/>
</dbReference>
<dbReference type="CDD" id="cd01745">
    <property type="entry name" value="GATase1_2"/>
    <property type="match status" value="1"/>
</dbReference>
<protein>
    <submittedName>
        <fullName evidence="1">Glutamine amidotransferase, class I</fullName>
    </submittedName>
</protein>
<dbReference type="GO" id="GO:0006598">
    <property type="term" value="P:polyamine catabolic process"/>
    <property type="evidence" value="ECO:0007669"/>
    <property type="project" value="TreeGrafter"/>
</dbReference>
<comment type="caution">
    <text evidence="1">The sequence shown here is derived from an EMBL/GenBank/DDBJ whole genome shotgun (WGS) entry which is preliminary data.</text>
</comment>
<dbReference type="FunFam" id="3.40.50.880:FF:000030">
    <property type="entry name" value="Gamma-glutamyl-gamma-aminobutyrate hydrolase PuuD"/>
    <property type="match status" value="1"/>
</dbReference>
<dbReference type="PANTHER" id="PTHR43235">
    <property type="entry name" value="GLUTAMINE AMIDOTRANSFERASE PB2B2.05-RELATED"/>
    <property type="match status" value="1"/>
</dbReference>
<sequence length="240" mass="27050">MNKPLIGITCDYMISDKDLSLGQERNFVAKDFVDAVMEAGGVPVLIPIINSEEDILKIMDTLDGIILSGGFDVNPIYYGEEPSLHVGFTYTPRDLCELFIVKAAIEKDMPILGISRGQQIITVAFGGKLYQDISEMEGTYVNHFQRAGIHDIGHYVEIKKGTKLAEIFDTDRILVNSFHHQAAKIVPKNFKVSAYSSDGVVEAIEHDYKPIMAVQWHPELMAKRHPIMIRLFEYFINLCK</sequence>
<dbReference type="Proteomes" id="UP000014923">
    <property type="component" value="Unassembled WGS sequence"/>
</dbReference>
<dbReference type="AlphaFoldDB" id="R7RNL5"/>
<dbReference type="OrthoDB" id="9813383at2"/>
<name>R7RNL5_9CLOT</name>
<dbReference type="PROSITE" id="PS51273">
    <property type="entry name" value="GATASE_TYPE_1"/>
    <property type="match status" value="1"/>
</dbReference>
<reference evidence="1" key="1">
    <citation type="submission" date="2013-03" db="EMBL/GenBank/DDBJ databases">
        <title>Draft genome sequence of the hydrogen-ethanol-producing anaerobic alkalithermophilic Caloramator celere.</title>
        <authorList>
            <person name="Ciranna A."/>
            <person name="Larjo A."/>
            <person name="Kivisto A."/>
            <person name="Santala V."/>
            <person name="Roos C."/>
            <person name="Karp M."/>
        </authorList>
    </citation>
    <scope>NUCLEOTIDE SEQUENCE [LARGE SCALE GENOMIC DNA]</scope>
    <source>
        <strain evidence="1">DSM 8682</strain>
    </source>
</reference>
<dbReference type="EMBL" id="CAVN010000090">
    <property type="protein sequence ID" value="CDF57787.1"/>
    <property type="molecule type" value="Genomic_DNA"/>
</dbReference>
<dbReference type="SUPFAM" id="SSF52317">
    <property type="entry name" value="Class I glutamine amidotransferase-like"/>
    <property type="match status" value="1"/>
</dbReference>
<organism evidence="1 2">
    <name type="scientific">Thermobrachium celere DSM 8682</name>
    <dbReference type="NCBI Taxonomy" id="941824"/>
    <lineage>
        <taxon>Bacteria</taxon>
        <taxon>Bacillati</taxon>
        <taxon>Bacillota</taxon>
        <taxon>Clostridia</taxon>
        <taxon>Eubacteriales</taxon>
        <taxon>Clostridiaceae</taxon>
        <taxon>Thermobrachium</taxon>
    </lineage>
</organism>